<evidence type="ECO:0000313" key="2">
    <source>
        <dbReference type="Proteomes" id="UP001305414"/>
    </source>
</evidence>
<dbReference type="AlphaFoldDB" id="A0AAN7UAF0"/>
<name>A0AAN7UAF0_9PEZI</name>
<dbReference type="Proteomes" id="UP001305414">
    <property type="component" value="Unassembled WGS sequence"/>
</dbReference>
<protein>
    <submittedName>
        <fullName evidence="1">Uncharacterized protein</fullName>
    </submittedName>
</protein>
<dbReference type="EMBL" id="JAWHQM010000009">
    <property type="protein sequence ID" value="KAK5628830.1"/>
    <property type="molecule type" value="Genomic_DNA"/>
</dbReference>
<keyword evidence="2" id="KW-1185">Reference proteome</keyword>
<comment type="caution">
    <text evidence="1">The sequence shown here is derived from an EMBL/GenBank/DDBJ whole genome shotgun (WGS) entry which is preliminary data.</text>
</comment>
<accession>A0AAN7UAF0</accession>
<evidence type="ECO:0000313" key="1">
    <source>
        <dbReference type="EMBL" id="KAK5628830.1"/>
    </source>
</evidence>
<proteinExistence type="predicted"/>
<organism evidence="1 2">
    <name type="scientific">Xylaria bambusicola</name>
    <dbReference type="NCBI Taxonomy" id="326684"/>
    <lineage>
        <taxon>Eukaryota</taxon>
        <taxon>Fungi</taxon>
        <taxon>Dikarya</taxon>
        <taxon>Ascomycota</taxon>
        <taxon>Pezizomycotina</taxon>
        <taxon>Sordariomycetes</taxon>
        <taxon>Xylariomycetidae</taxon>
        <taxon>Xylariales</taxon>
        <taxon>Xylariaceae</taxon>
        <taxon>Xylaria</taxon>
    </lineage>
</organism>
<reference evidence="1 2" key="1">
    <citation type="submission" date="2023-10" db="EMBL/GenBank/DDBJ databases">
        <title>Draft genome sequence of Xylaria bambusicola isolate GMP-LS, the root and basal stem rot pathogen of sugarcane in Indonesia.</title>
        <authorList>
            <person name="Selvaraj P."/>
            <person name="Muralishankar V."/>
            <person name="Muruganantham S."/>
            <person name="Sp S."/>
            <person name="Haryani S."/>
            <person name="Lau K.J.X."/>
            <person name="Naqvi N.I."/>
        </authorList>
    </citation>
    <scope>NUCLEOTIDE SEQUENCE [LARGE SCALE GENOMIC DNA]</scope>
    <source>
        <strain evidence="1">GMP-LS</strain>
    </source>
</reference>
<sequence length="84" mass="9304">MELLIRCIAFVFMKNVMSVPLPASTILVSHSKFDIALLHPGRIDNAGPIVRISRKVDTDVDIVVRAPLQHGEVVVECQIVDSRL</sequence>
<gene>
    <name evidence="1" type="ORF">RRF57_004545</name>
</gene>